<dbReference type="Proteomes" id="UP001282336">
    <property type="component" value="Unassembled WGS sequence"/>
</dbReference>
<evidence type="ECO:0000256" key="6">
    <source>
        <dbReference type="SAM" id="Phobius"/>
    </source>
</evidence>
<gene>
    <name evidence="8" type="ORF">SIL20_13070</name>
</gene>
<dbReference type="PROSITE" id="PS50887">
    <property type="entry name" value="GGDEF"/>
    <property type="match status" value="1"/>
</dbReference>
<dbReference type="SMART" id="SM00267">
    <property type="entry name" value="GGDEF"/>
    <property type="match status" value="1"/>
</dbReference>
<feature type="transmembrane region" description="Helical" evidence="6">
    <location>
        <begin position="41"/>
        <end position="68"/>
    </location>
</feature>
<dbReference type="GO" id="GO:0005886">
    <property type="term" value="C:plasma membrane"/>
    <property type="evidence" value="ECO:0007669"/>
    <property type="project" value="TreeGrafter"/>
</dbReference>
<dbReference type="CDD" id="cd01949">
    <property type="entry name" value="GGDEF"/>
    <property type="match status" value="1"/>
</dbReference>
<feature type="transmembrane region" description="Helical" evidence="6">
    <location>
        <begin position="74"/>
        <end position="94"/>
    </location>
</feature>
<evidence type="ECO:0000259" key="7">
    <source>
        <dbReference type="PROSITE" id="PS50887"/>
    </source>
</evidence>
<keyword evidence="6" id="KW-0812">Transmembrane</keyword>
<comment type="pathway">
    <text evidence="2">Purine metabolism; 3',5'-cyclic di-GMP biosynthesis.</text>
</comment>
<name>A0AAJ2VT17_9ENTR</name>
<dbReference type="InterPro" id="IPR043128">
    <property type="entry name" value="Rev_trsase/Diguanyl_cyclase"/>
</dbReference>
<dbReference type="InterPro" id="IPR050469">
    <property type="entry name" value="Diguanylate_Cyclase"/>
</dbReference>
<feature type="domain" description="GGDEF" evidence="7">
    <location>
        <begin position="173"/>
        <end position="310"/>
    </location>
</feature>
<keyword evidence="4" id="KW-0342">GTP-binding</keyword>
<evidence type="ECO:0000313" key="9">
    <source>
        <dbReference type="Proteomes" id="UP001282336"/>
    </source>
</evidence>
<dbReference type="InterPro" id="IPR029787">
    <property type="entry name" value="Nucleotide_cyclase"/>
</dbReference>
<dbReference type="PANTHER" id="PTHR45138:SF9">
    <property type="entry name" value="DIGUANYLATE CYCLASE DGCM-RELATED"/>
    <property type="match status" value="1"/>
</dbReference>
<feature type="transmembrane region" description="Helical" evidence="6">
    <location>
        <begin position="6"/>
        <end position="29"/>
    </location>
</feature>
<keyword evidence="8" id="KW-0808">Transferase</keyword>
<dbReference type="Pfam" id="PF00990">
    <property type="entry name" value="GGDEF"/>
    <property type="match status" value="1"/>
</dbReference>
<keyword evidence="8" id="KW-0548">Nucleotidyltransferase</keyword>
<dbReference type="EC" id="2.7.7.65" evidence="3"/>
<feature type="transmembrane region" description="Helical" evidence="6">
    <location>
        <begin position="115"/>
        <end position="134"/>
    </location>
</feature>
<evidence type="ECO:0000256" key="5">
    <source>
        <dbReference type="ARBA" id="ARBA00034247"/>
    </source>
</evidence>
<organism evidence="8 9">
    <name type="scientific">Scandinavium lactucae</name>
    <dbReference type="NCBI Taxonomy" id="3095028"/>
    <lineage>
        <taxon>Bacteria</taxon>
        <taxon>Pseudomonadati</taxon>
        <taxon>Pseudomonadota</taxon>
        <taxon>Gammaproteobacteria</taxon>
        <taxon>Enterobacterales</taxon>
        <taxon>Enterobacteriaceae</taxon>
        <taxon>Scandinavium</taxon>
    </lineage>
</organism>
<dbReference type="InterPro" id="IPR000160">
    <property type="entry name" value="GGDEF_dom"/>
</dbReference>
<dbReference type="PANTHER" id="PTHR45138">
    <property type="entry name" value="REGULATORY COMPONENTS OF SENSORY TRANSDUCTION SYSTEM"/>
    <property type="match status" value="1"/>
</dbReference>
<evidence type="ECO:0000256" key="4">
    <source>
        <dbReference type="ARBA" id="ARBA00023134"/>
    </source>
</evidence>
<keyword evidence="6" id="KW-0472">Membrane</keyword>
<evidence type="ECO:0000256" key="3">
    <source>
        <dbReference type="ARBA" id="ARBA00012528"/>
    </source>
</evidence>
<dbReference type="FunFam" id="3.30.70.270:FF:000001">
    <property type="entry name" value="Diguanylate cyclase domain protein"/>
    <property type="match status" value="1"/>
</dbReference>
<evidence type="ECO:0000313" key="8">
    <source>
        <dbReference type="EMBL" id="MDX6032440.1"/>
    </source>
</evidence>
<accession>A0AAJ2VT17</accession>
<comment type="caution">
    <text evidence="8">The sequence shown here is derived from an EMBL/GenBank/DDBJ whole genome shotgun (WGS) entry which is preliminary data.</text>
</comment>
<evidence type="ECO:0000256" key="1">
    <source>
        <dbReference type="ARBA" id="ARBA00001946"/>
    </source>
</evidence>
<reference evidence="8" key="1">
    <citation type="submission" date="2023-11" db="EMBL/GenBank/DDBJ databases">
        <title>Scandinavium wanjuensis sp. nov., isolated from lettuce South Korea.</title>
        <authorList>
            <person name="Park J."/>
            <person name="Park S."/>
            <person name="Oh K.K."/>
            <person name="Cho G.S."/>
            <person name="Franz C.M.A.P."/>
        </authorList>
    </citation>
    <scope>NUCLEOTIDE SEQUENCE</scope>
    <source>
        <strain evidence="8">V105_12</strain>
    </source>
</reference>
<dbReference type="NCBIfam" id="TIGR00254">
    <property type="entry name" value="GGDEF"/>
    <property type="match status" value="1"/>
</dbReference>
<evidence type="ECO:0000256" key="2">
    <source>
        <dbReference type="ARBA" id="ARBA00004665"/>
    </source>
</evidence>
<dbReference type="EMBL" id="JAWXRC010000026">
    <property type="protein sequence ID" value="MDX6032440.1"/>
    <property type="molecule type" value="Genomic_DNA"/>
</dbReference>
<dbReference type="SUPFAM" id="SSF55073">
    <property type="entry name" value="Nucleotide cyclase"/>
    <property type="match status" value="1"/>
</dbReference>
<dbReference type="GO" id="GO:0052621">
    <property type="term" value="F:diguanylate cyclase activity"/>
    <property type="evidence" value="ECO:0007669"/>
    <property type="project" value="UniProtKB-EC"/>
</dbReference>
<keyword evidence="6" id="KW-1133">Transmembrane helix</keyword>
<keyword evidence="4" id="KW-0547">Nucleotide-binding</keyword>
<dbReference type="RefSeq" id="WP_319628959.1">
    <property type="nucleotide sequence ID" value="NZ_JAWXRB010000044.1"/>
</dbReference>
<comment type="catalytic activity">
    <reaction evidence="5">
        <text>2 GTP = 3',3'-c-di-GMP + 2 diphosphate</text>
        <dbReference type="Rhea" id="RHEA:24898"/>
        <dbReference type="ChEBI" id="CHEBI:33019"/>
        <dbReference type="ChEBI" id="CHEBI:37565"/>
        <dbReference type="ChEBI" id="CHEBI:58805"/>
        <dbReference type="EC" id="2.7.7.65"/>
    </reaction>
</comment>
<comment type="cofactor">
    <cofactor evidence="1">
        <name>Mg(2+)</name>
        <dbReference type="ChEBI" id="CHEBI:18420"/>
    </cofactor>
</comment>
<sequence>MLYPIWLSESFSTSVLILPFALTCTGVILPKQFGLRQMMPLGLLILSMSLSAISGGIGSLSMILPALVWCALSYSLPATCLLTMLTGTAEVLMVDAHWVHNGLSGNLTQIFSARMGIASIAVSPVIVAVSVLAINNLVKQLSARANYDYLTQVYSRFGLYEQLKAHEKKPNATPLNVLLLDIDHFKHINDTHGHDCGDTVLAEFARRVTQIVGAQGLVARMGGEEFAVVMPDACGGNGYRLAEKIRAEIEHMQVEWDGDTLSLTVSIGLSHGQAARRQLVDVFDRLLSEADSYLYQSKKSGRNRTCASPSLMDKQPVSFAS</sequence>
<proteinExistence type="predicted"/>
<dbReference type="Gene3D" id="3.30.70.270">
    <property type="match status" value="1"/>
</dbReference>
<dbReference type="GO" id="GO:0043709">
    <property type="term" value="P:cell adhesion involved in single-species biofilm formation"/>
    <property type="evidence" value="ECO:0007669"/>
    <property type="project" value="TreeGrafter"/>
</dbReference>
<dbReference type="GO" id="GO:0005525">
    <property type="term" value="F:GTP binding"/>
    <property type="evidence" value="ECO:0007669"/>
    <property type="project" value="UniProtKB-KW"/>
</dbReference>
<protein>
    <recommendedName>
        <fullName evidence="3">diguanylate cyclase</fullName>
        <ecNumber evidence="3">2.7.7.65</ecNumber>
    </recommendedName>
</protein>
<dbReference type="AlphaFoldDB" id="A0AAJ2VT17"/>
<dbReference type="GO" id="GO:1902201">
    <property type="term" value="P:negative regulation of bacterial-type flagellum-dependent cell motility"/>
    <property type="evidence" value="ECO:0007669"/>
    <property type="project" value="TreeGrafter"/>
</dbReference>